<proteinExistence type="inferred from homology"/>
<dbReference type="GO" id="GO:0015293">
    <property type="term" value="F:symporter activity"/>
    <property type="evidence" value="ECO:0007669"/>
    <property type="project" value="UniProtKB-KW"/>
</dbReference>
<keyword evidence="8 10" id="KW-0472">Membrane</keyword>
<dbReference type="InterPro" id="IPR045262">
    <property type="entry name" value="STP/PLT_plant"/>
</dbReference>
<dbReference type="PROSITE" id="PS50850">
    <property type="entry name" value="MFS"/>
    <property type="match status" value="1"/>
</dbReference>
<comment type="similarity">
    <text evidence="2 9">Belongs to the major facilitator superfamily. Sugar transporter (TC 2.A.1.1) family.</text>
</comment>
<feature type="transmembrane region" description="Helical" evidence="10">
    <location>
        <begin position="81"/>
        <end position="99"/>
    </location>
</feature>
<gene>
    <name evidence="12" type="primary">STC</name>
    <name evidence="12" type="ORF">AXF42_Ash003197</name>
</gene>
<dbReference type="CDD" id="cd17361">
    <property type="entry name" value="MFS_STP"/>
    <property type="match status" value="1"/>
</dbReference>
<feature type="transmembrane region" description="Helical" evidence="10">
    <location>
        <begin position="208"/>
        <end position="230"/>
    </location>
</feature>
<dbReference type="Pfam" id="PF00083">
    <property type="entry name" value="Sugar_tr"/>
    <property type="match status" value="1"/>
</dbReference>
<dbReference type="PANTHER" id="PTHR23500:SF574">
    <property type="entry name" value="SUGAR TRANSPORT PROTEIN 1"/>
    <property type="match status" value="1"/>
</dbReference>
<feature type="transmembrane region" description="Helical" evidence="10">
    <location>
        <begin position="21"/>
        <end position="39"/>
    </location>
</feature>
<dbReference type="InterPro" id="IPR044778">
    <property type="entry name" value="MFS_STP/MST-like_plant"/>
</dbReference>
<feature type="transmembrane region" description="Helical" evidence="10">
    <location>
        <begin position="461"/>
        <end position="481"/>
    </location>
</feature>
<feature type="transmembrane region" description="Helical" evidence="10">
    <location>
        <begin position="431"/>
        <end position="455"/>
    </location>
</feature>
<evidence type="ECO:0000256" key="10">
    <source>
        <dbReference type="SAM" id="Phobius"/>
    </source>
</evidence>
<dbReference type="InterPro" id="IPR005828">
    <property type="entry name" value="MFS_sugar_transport-like"/>
</dbReference>
<keyword evidence="5 10" id="KW-0812">Transmembrane</keyword>
<evidence type="ECO:0000256" key="6">
    <source>
        <dbReference type="ARBA" id="ARBA00022847"/>
    </source>
</evidence>
<dbReference type="STRING" id="1088818.A0A2I0BFG2"/>
<dbReference type="SUPFAM" id="SSF103473">
    <property type="entry name" value="MFS general substrate transporter"/>
    <property type="match status" value="1"/>
</dbReference>
<evidence type="ECO:0000256" key="8">
    <source>
        <dbReference type="ARBA" id="ARBA00023136"/>
    </source>
</evidence>
<evidence type="ECO:0000256" key="1">
    <source>
        <dbReference type="ARBA" id="ARBA00004141"/>
    </source>
</evidence>
<feature type="transmembrane region" description="Helical" evidence="10">
    <location>
        <begin position="357"/>
        <end position="382"/>
    </location>
</feature>
<feature type="domain" description="Major facilitator superfamily (MFS) profile" evidence="11">
    <location>
        <begin position="26"/>
        <end position="485"/>
    </location>
</feature>
<dbReference type="AlphaFoldDB" id="A0A2I0BFG2"/>
<dbReference type="GO" id="GO:0016020">
    <property type="term" value="C:membrane"/>
    <property type="evidence" value="ECO:0007669"/>
    <property type="project" value="UniProtKB-SubCell"/>
</dbReference>
<dbReference type="Gene3D" id="1.20.1250.20">
    <property type="entry name" value="MFS general substrate transporter like domains"/>
    <property type="match status" value="1"/>
</dbReference>
<evidence type="ECO:0000313" key="12">
    <source>
        <dbReference type="EMBL" id="PKA66543.1"/>
    </source>
</evidence>
<dbReference type="InterPro" id="IPR003663">
    <property type="entry name" value="Sugar/inositol_transpt"/>
</dbReference>
<evidence type="ECO:0000256" key="7">
    <source>
        <dbReference type="ARBA" id="ARBA00022989"/>
    </source>
</evidence>
<evidence type="ECO:0000256" key="9">
    <source>
        <dbReference type="RuleBase" id="RU003346"/>
    </source>
</evidence>
<name>A0A2I0BFG2_9ASPA</name>
<comment type="subcellular location">
    <subcellularLocation>
        <location evidence="1">Membrane</location>
        <topology evidence="1">Multi-pass membrane protein</topology>
    </subcellularLocation>
</comment>
<dbReference type="PRINTS" id="PR00171">
    <property type="entry name" value="SUGRTRNSPORT"/>
</dbReference>
<evidence type="ECO:0000256" key="5">
    <source>
        <dbReference type="ARBA" id="ARBA00022692"/>
    </source>
</evidence>
<protein>
    <submittedName>
        <fullName evidence="12">Sugar carrier protein C</fullName>
    </submittedName>
</protein>
<dbReference type="InterPro" id="IPR036259">
    <property type="entry name" value="MFS_trans_sf"/>
</dbReference>
<feature type="transmembrane region" description="Helical" evidence="10">
    <location>
        <begin position="292"/>
        <end position="315"/>
    </location>
</feature>
<keyword evidence="3 9" id="KW-0813">Transport</keyword>
<evidence type="ECO:0000313" key="13">
    <source>
        <dbReference type="Proteomes" id="UP000236161"/>
    </source>
</evidence>
<evidence type="ECO:0000256" key="2">
    <source>
        <dbReference type="ARBA" id="ARBA00010992"/>
    </source>
</evidence>
<dbReference type="FunFam" id="1.20.1250.20:FF:000002">
    <property type="entry name" value="Sugar transport protein 13"/>
    <property type="match status" value="1"/>
</dbReference>
<sequence>MAAGLAISGPAPKQFPGKLTVFVFLACLVAATGGLIFGYDIGISGGVTSMAPFLEKFFPSVYRREIEDSSKNQYCKFNSQLLTLFTSSLYLAALVAALFASTMTRIFGRRLSMLISGSTFLAGAIFNAAAQNILMLILGRVLLGVGVGFANQVRTSKYLQSVPLYLSEMSPPRLRGMLNVGFQLMITIGILAANVINYGTSKISGGYGWRVSLGLAFVPAAIIFLGSLILPDTPNSMVERGQEEKAKSMLRRIRGVPDVDDEFADLLAASLASRSVRHPWANLLKRKYRPQLVIGVAIPFFQQFTGMNIIMFYAPELFKIVGFQDDASLMSAVITGVINVLATFVSIATVDKFGRRVLLLEGGVQMLISQIAVGTMIMWYFGESGIGSFPKGQAVLLVAWICIYVSGFAWSWGPLGWLVPSEIYPLEIRSAAQSLTVAVNMVATFFIGQVFMLMLCHLKYGLFYFFSGWLLVMLTFVYYYLPETKGVHVEEMSKVWKNHPIWKRYVEEEDDVKGRNPPA</sequence>
<feature type="transmembrane region" description="Helical" evidence="10">
    <location>
        <begin position="174"/>
        <end position="196"/>
    </location>
</feature>
<feature type="transmembrane region" description="Helical" evidence="10">
    <location>
        <begin position="327"/>
        <end position="350"/>
    </location>
</feature>
<evidence type="ECO:0000256" key="4">
    <source>
        <dbReference type="ARBA" id="ARBA00022597"/>
    </source>
</evidence>
<dbReference type="InterPro" id="IPR020846">
    <property type="entry name" value="MFS_dom"/>
</dbReference>
<dbReference type="GO" id="GO:0015145">
    <property type="term" value="F:monosaccharide transmembrane transporter activity"/>
    <property type="evidence" value="ECO:0007669"/>
    <property type="project" value="InterPro"/>
</dbReference>
<keyword evidence="7 10" id="KW-1133">Transmembrane helix</keyword>
<dbReference type="Proteomes" id="UP000236161">
    <property type="component" value="Unassembled WGS sequence"/>
</dbReference>
<evidence type="ECO:0000259" key="11">
    <source>
        <dbReference type="PROSITE" id="PS50850"/>
    </source>
</evidence>
<dbReference type="PROSITE" id="PS00216">
    <property type="entry name" value="SUGAR_TRANSPORT_1"/>
    <property type="match status" value="1"/>
</dbReference>
<accession>A0A2I0BFG2</accession>
<dbReference type="EMBL" id="KZ451885">
    <property type="protein sequence ID" value="PKA66543.1"/>
    <property type="molecule type" value="Genomic_DNA"/>
</dbReference>
<feature type="transmembrane region" description="Helical" evidence="10">
    <location>
        <begin position="111"/>
        <end position="129"/>
    </location>
</feature>
<feature type="transmembrane region" description="Helical" evidence="10">
    <location>
        <begin position="394"/>
        <end position="419"/>
    </location>
</feature>
<organism evidence="12 13">
    <name type="scientific">Apostasia shenzhenica</name>
    <dbReference type="NCBI Taxonomy" id="1088818"/>
    <lineage>
        <taxon>Eukaryota</taxon>
        <taxon>Viridiplantae</taxon>
        <taxon>Streptophyta</taxon>
        <taxon>Embryophyta</taxon>
        <taxon>Tracheophyta</taxon>
        <taxon>Spermatophyta</taxon>
        <taxon>Magnoliopsida</taxon>
        <taxon>Liliopsida</taxon>
        <taxon>Asparagales</taxon>
        <taxon>Orchidaceae</taxon>
        <taxon>Apostasioideae</taxon>
        <taxon>Apostasia</taxon>
    </lineage>
</organism>
<dbReference type="InterPro" id="IPR005829">
    <property type="entry name" value="Sugar_transporter_CS"/>
</dbReference>
<dbReference type="NCBIfam" id="TIGR00879">
    <property type="entry name" value="SP"/>
    <property type="match status" value="1"/>
</dbReference>
<keyword evidence="6" id="KW-0769">Symport</keyword>
<evidence type="ECO:0000256" key="3">
    <source>
        <dbReference type="ARBA" id="ARBA00022448"/>
    </source>
</evidence>
<dbReference type="OrthoDB" id="8120565at2759"/>
<dbReference type="PANTHER" id="PTHR23500">
    <property type="entry name" value="SOLUTE CARRIER FAMILY 2, FACILITATED GLUCOSE TRANSPORTER"/>
    <property type="match status" value="1"/>
</dbReference>
<keyword evidence="4" id="KW-0762">Sugar transport</keyword>
<feature type="transmembrane region" description="Helical" evidence="10">
    <location>
        <begin position="135"/>
        <end position="153"/>
    </location>
</feature>
<keyword evidence="13" id="KW-1185">Reference proteome</keyword>
<reference evidence="12 13" key="1">
    <citation type="journal article" date="2017" name="Nature">
        <title>The Apostasia genome and the evolution of orchids.</title>
        <authorList>
            <person name="Zhang G.Q."/>
            <person name="Liu K.W."/>
            <person name="Li Z."/>
            <person name="Lohaus R."/>
            <person name="Hsiao Y.Y."/>
            <person name="Niu S.C."/>
            <person name="Wang J.Y."/>
            <person name="Lin Y.C."/>
            <person name="Xu Q."/>
            <person name="Chen L.J."/>
            <person name="Yoshida K."/>
            <person name="Fujiwara S."/>
            <person name="Wang Z.W."/>
            <person name="Zhang Y.Q."/>
            <person name="Mitsuda N."/>
            <person name="Wang M."/>
            <person name="Liu G.H."/>
            <person name="Pecoraro L."/>
            <person name="Huang H.X."/>
            <person name="Xiao X.J."/>
            <person name="Lin M."/>
            <person name="Wu X.Y."/>
            <person name="Wu W.L."/>
            <person name="Chen Y.Y."/>
            <person name="Chang S.B."/>
            <person name="Sakamoto S."/>
            <person name="Ohme-Takagi M."/>
            <person name="Yagi M."/>
            <person name="Zeng S.J."/>
            <person name="Shen C.Y."/>
            <person name="Yeh C.M."/>
            <person name="Luo Y.B."/>
            <person name="Tsai W.C."/>
            <person name="Van de Peer Y."/>
            <person name="Liu Z.J."/>
        </authorList>
    </citation>
    <scope>NUCLEOTIDE SEQUENCE [LARGE SCALE GENOMIC DNA]</scope>
    <source>
        <strain evidence="13">cv. Shenzhen</strain>
        <tissue evidence="12">Stem</tissue>
    </source>
</reference>